<evidence type="ECO:0000313" key="5">
    <source>
        <dbReference type="WBParaSite" id="MBELARI_LOCUS9321"/>
    </source>
</evidence>
<dbReference type="PROSITE" id="PS50041">
    <property type="entry name" value="C_TYPE_LECTIN_2"/>
    <property type="match status" value="1"/>
</dbReference>
<feature type="signal peptide" evidence="2">
    <location>
        <begin position="1"/>
        <end position="18"/>
    </location>
</feature>
<dbReference type="InterPro" id="IPR050976">
    <property type="entry name" value="Snaclec"/>
</dbReference>
<dbReference type="Proteomes" id="UP000887575">
    <property type="component" value="Unassembled WGS sequence"/>
</dbReference>
<dbReference type="PANTHER" id="PTHR22991:SF40">
    <property type="entry name" value="PROTEIN CBG13490"/>
    <property type="match status" value="1"/>
</dbReference>
<dbReference type="SUPFAM" id="SSF56436">
    <property type="entry name" value="C-type lectin-like"/>
    <property type="match status" value="2"/>
</dbReference>
<evidence type="ECO:0000256" key="2">
    <source>
        <dbReference type="SAM" id="SignalP"/>
    </source>
</evidence>
<accession>A0AAF3FRH6</accession>
<dbReference type="PANTHER" id="PTHR22991">
    <property type="entry name" value="PROTEIN CBG13490"/>
    <property type="match status" value="1"/>
</dbReference>
<feature type="chain" id="PRO_5041933881" evidence="2">
    <location>
        <begin position="19"/>
        <end position="302"/>
    </location>
</feature>
<dbReference type="CDD" id="cd00037">
    <property type="entry name" value="CLECT"/>
    <property type="match status" value="2"/>
</dbReference>
<keyword evidence="2" id="KW-0732">Signal</keyword>
<organism evidence="4 5">
    <name type="scientific">Mesorhabditis belari</name>
    <dbReference type="NCBI Taxonomy" id="2138241"/>
    <lineage>
        <taxon>Eukaryota</taxon>
        <taxon>Metazoa</taxon>
        <taxon>Ecdysozoa</taxon>
        <taxon>Nematoda</taxon>
        <taxon>Chromadorea</taxon>
        <taxon>Rhabditida</taxon>
        <taxon>Rhabditina</taxon>
        <taxon>Rhabditomorpha</taxon>
        <taxon>Rhabditoidea</taxon>
        <taxon>Rhabditidae</taxon>
        <taxon>Mesorhabditinae</taxon>
        <taxon>Mesorhabditis</taxon>
    </lineage>
</organism>
<feature type="domain" description="C-type lectin" evidence="3">
    <location>
        <begin position="32"/>
        <end position="146"/>
    </location>
</feature>
<proteinExistence type="predicted"/>
<evidence type="ECO:0000313" key="4">
    <source>
        <dbReference type="Proteomes" id="UP000887575"/>
    </source>
</evidence>
<dbReference type="WBParaSite" id="MBELARI_LOCUS9321">
    <property type="protein sequence ID" value="MBELARI_LOCUS9321"/>
    <property type="gene ID" value="MBELARI_LOCUS9321"/>
</dbReference>
<keyword evidence="1" id="KW-1015">Disulfide bond</keyword>
<protein>
    <submittedName>
        <fullName evidence="5">C-type lectin domain-containing protein</fullName>
    </submittedName>
</protein>
<evidence type="ECO:0000259" key="3">
    <source>
        <dbReference type="PROSITE" id="PS50041"/>
    </source>
</evidence>
<name>A0AAF3FRH6_9BILA</name>
<keyword evidence="4" id="KW-1185">Reference proteome</keyword>
<reference evidence="5" key="1">
    <citation type="submission" date="2024-02" db="UniProtKB">
        <authorList>
            <consortium name="WormBaseParasite"/>
        </authorList>
    </citation>
    <scope>IDENTIFICATION</scope>
</reference>
<dbReference type="Pfam" id="PF00059">
    <property type="entry name" value="Lectin_C"/>
    <property type="match status" value="1"/>
</dbReference>
<dbReference type="PROSITE" id="PS00615">
    <property type="entry name" value="C_TYPE_LECTIN_1"/>
    <property type="match status" value="1"/>
</dbReference>
<evidence type="ECO:0000256" key="1">
    <source>
        <dbReference type="ARBA" id="ARBA00023157"/>
    </source>
</evidence>
<dbReference type="InterPro" id="IPR016187">
    <property type="entry name" value="CTDL_fold"/>
</dbReference>
<sequence>MSFARVFVFLQLITYCSTTLGKCPQGSLEYLERAECIYPVDAVATYSQARKICKNFGGQIITIRDIFENVMAGTQAQTTLTTNSQSYIGVIKQTNGTWTNDDGTMLEYQNWATGHPLPNMGCTLQNAQSYQWISVDCGTTSSFICSIPDASPAITTTAFHPICHAGWVPFNGKCYYFYDAALEDRMVSSTIYGAEETCQYYNATVVSIHSQDEFDFLKEEIATDSTIVATIDCAKDQAVIGLICAGFYKAWTDDTSFNFDATKNCTAGTNTYGIINDPRCLQSAYWSNWGEDFFYNRFICKK</sequence>
<dbReference type="InterPro" id="IPR016186">
    <property type="entry name" value="C-type_lectin-like/link_sf"/>
</dbReference>
<dbReference type="AlphaFoldDB" id="A0AAF3FRH6"/>
<dbReference type="SMART" id="SM00034">
    <property type="entry name" value="CLECT"/>
    <property type="match status" value="2"/>
</dbReference>
<dbReference type="InterPro" id="IPR001304">
    <property type="entry name" value="C-type_lectin-like"/>
</dbReference>
<dbReference type="Gene3D" id="3.10.100.10">
    <property type="entry name" value="Mannose-Binding Protein A, subunit A"/>
    <property type="match status" value="2"/>
</dbReference>
<dbReference type="InterPro" id="IPR018378">
    <property type="entry name" value="C-type_lectin_CS"/>
</dbReference>